<dbReference type="RefSeq" id="WP_139698360.1">
    <property type="nucleotide sequence ID" value="NZ_CP074074.1"/>
</dbReference>
<comment type="caution">
    <text evidence="1">The sequence shown here is derived from an EMBL/GenBank/DDBJ whole genome shotgun (WGS) entry which is preliminary data.</text>
</comment>
<gene>
    <name evidence="1" type="ORF">FGF67_13875</name>
</gene>
<name>A0A5C4SGL5_9FLAO</name>
<accession>A0A5C4SGL5</accession>
<evidence type="ECO:0000313" key="1">
    <source>
        <dbReference type="EMBL" id="TNJ42576.1"/>
    </source>
</evidence>
<dbReference type="EMBL" id="VDCS01000013">
    <property type="protein sequence ID" value="TNJ42576.1"/>
    <property type="molecule type" value="Genomic_DNA"/>
</dbReference>
<sequence>MIVVRSCFYPLILIVVLVSSSCNKTYPTGRFGDDLNFLKQYANPIVLADGDRQIIVSPNFQGRVFSSTSKGINGTSYGWFNKRIMASDSAKQNMSKVGGASRIWFGPDQGENNVFAEIHPDTKKEVRKAPKDLDELPFKVLEKTNTSIVLGEKMHIKNVKGFDFYVDVVRDIALIKRNQIIERLKIDLNQVDYVAFKAKTTMTNIGEVNWSKNQGLISLWELGCMQPTPQTTVVIPLRGKATDATVYFTPVDSTRLNIKNNILFYKADANYLNKIGTLPEHTMPYFGSYSPELDLLTIVRFRFAGEQDYVNAHPENPEPFRGDVINVFNDGTWGDIGPFGPFYELETSSPAKTLKVGESLSHVHETYHFEGTKDVLNAIAIQVLGVDLTTIDNALP</sequence>
<dbReference type="Pfam" id="PF20583">
    <property type="entry name" value="DUF6786"/>
    <property type="match status" value="1"/>
</dbReference>
<evidence type="ECO:0000313" key="2">
    <source>
        <dbReference type="Proteomes" id="UP000308713"/>
    </source>
</evidence>
<protein>
    <submittedName>
        <fullName evidence="1">Uncharacterized protein</fullName>
    </submittedName>
</protein>
<dbReference type="OrthoDB" id="1113889at2"/>
<keyword evidence="2" id="KW-1185">Reference proteome</keyword>
<organism evidence="1 2">
    <name type="scientific">Allotamlana fucoidanivorans</name>
    <dbReference type="NCBI Taxonomy" id="2583814"/>
    <lineage>
        <taxon>Bacteria</taxon>
        <taxon>Pseudomonadati</taxon>
        <taxon>Bacteroidota</taxon>
        <taxon>Flavobacteriia</taxon>
        <taxon>Flavobacteriales</taxon>
        <taxon>Flavobacteriaceae</taxon>
        <taxon>Allotamlana</taxon>
    </lineage>
</organism>
<dbReference type="AlphaFoldDB" id="A0A5C4SGL5"/>
<dbReference type="Proteomes" id="UP000308713">
    <property type="component" value="Unassembled WGS sequence"/>
</dbReference>
<dbReference type="PROSITE" id="PS51257">
    <property type="entry name" value="PROKAR_LIPOPROTEIN"/>
    <property type="match status" value="1"/>
</dbReference>
<proteinExistence type="predicted"/>
<reference evidence="1 2" key="1">
    <citation type="submission" date="2019-05" db="EMBL/GenBank/DDBJ databases">
        <title>Tamlana fucoidanivorans sp. nov., isolated from the surface of algae collected from Fujian province in China.</title>
        <authorList>
            <person name="Li J."/>
        </authorList>
    </citation>
    <scope>NUCLEOTIDE SEQUENCE [LARGE SCALE GENOMIC DNA]</scope>
    <source>
        <strain evidence="1 2">CW2-9</strain>
    </source>
</reference>
<dbReference type="InterPro" id="IPR046713">
    <property type="entry name" value="DUF6786"/>
</dbReference>